<evidence type="ECO:0000313" key="3">
    <source>
        <dbReference type="RefSeq" id="XP_014490757.1"/>
    </source>
</evidence>
<reference evidence="3" key="1">
    <citation type="submission" date="2025-08" db="UniProtKB">
        <authorList>
            <consortium name="RefSeq"/>
        </authorList>
    </citation>
    <scope>IDENTIFICATION</scope>
    <source>
        <tissue evidence="3">Leaf</tissue>
    </source>
</reference>
<dbReference type="STRING" id="3916.A0A1S3TAG3"/>
<dbReference type="KEGG" id="vra:106753460"/>
<dbReference type="PANTHER" id="PTHR47546:SF3">
    <property type="entry name" value="30S RIBOSOMAL PROTEIN S15, CHLOROPLASTIC"/>
    <property type="match status" value="1"/>
</dbReference>
<feature type="region of interest" description="Disordered" evidence="1">
    <location>
        <begin position="74"/>
        <end position="93"/>
    </location>
</feature>
<organism evidence="2 3">
    <name type="scientific">Vigna radiata var. radiata</name>
    <name type="common">Mung bean</name>
    <name type="synonym">Phaseolus aureus</name>
    <dbReference type="NCBI Taxonomy" id="3916"/>
    <lineage>
        <taxon>Eukaryota</taxon>
        <taxon>Viridiplantae</taxon>
        <taxon>Streptophyta</taxon>
        <taxon>Embryophyta</taxon>
        <taxon>Tracheophyta</taxon>
        <taxon>Spermatophyta</taxon>
        <taxon>Magnoliopsida</taxon>
        <taxon>eudicotyledons</taxon>
        <taxon>Gunneridae</taxon>
        <taxon>Pentapetalae</taxon>
        <taxon>rosids</taxon>
        <taxon>fabids</taxon>
        <taxon>Fabales</taxon>
        <taxon>Fabaceae</taxon>
        <taxon>Papilionoideae</taxon>
        <taxon>50 kb inversion clade</taxon>
        <taxon>NPAAA clade</taxon>
        <taxon>indigoferoid/millettioid clade</taxon>
        <taxon>Phaseoleae</taxon>
        <taxon>Vigna</taxon>
    </lineage>
</organism>
<name>A0A1S3TAG3_VIGRR</name>
<dbReference type="GeneID" id="106753460"/>
<feature type="compositionally biased region" description="Low complexity" evidence="1">
    <location>
        <begin position="20"/>
        <end position="39"/>
    </location>
</feature>
<gene>
    <name evidence="3" type="primary">LOC106753460</name>
</gene>
<evidence type="ECO:0000313" key="2">
    <source>
        <dbReference type="Proteomes" id="UP000087766"/>
    </source>
</evidence>
<evidence type="ECO:0000256" key="1">
    <source>
        <dbReference type="SAM" id="MobiDB-lite"/>
    </source>
</evidence>
<dbReference type="AlphaFoldDB" id="A0A1S3TAG3"/>
<proteinExistence type="predicted"/>
<dbReference type="PANTHER" id="PTHR47546">
    <property type="entry name" value="S15/NS1, RNA-BINDING PROTEIN"/>
    <property type="match status" value="1"/>
</dbReference>
<sequence>MALLLRLNRRRATSSRTLFFSTSNSDSNSGSNSPFSSLLREVRENLKQPPSPSSNPRSQPLFANEIRKNLSEFRAKTAPPPPGDPSQQQQQFSFQQIYQRQNAQGNPPRSGEPPSLRMDTIRESLRNFSGAQNSPWQGRPGMIGGTNALPQDIFGKEMRKEGTQSKTMFSAGFLKTYSVEDLGKKLRKLRPEGKEKGWFSVRELNERLVRLRKMEEEQARSNIHDSTIGAIRECLSKGKITCSLRLDPHQTQP</sequence>
<dbReference type="SMR" id="A0A1S3TAG3"/>
<protein>
    <submittedName>
        <fullName evidence="3">Uncharacterized protein LOC106753460</fullName>
    </submittedName>
</protein>
<dbReference type="Gramene" id="Vradi0133s00050.1">
    <property type="protein sequence ID" value="Vradi0133s00050.1"/>
    <property type="gene ID" value="Vradi0133s00050"/>
</dbReference>
<dbReference type="OrthoDB" id="441444at2759"/>
<keyword evidence="2" id="KW-1185">Reference proteome</keyword>
<accession>A0A1S3TAG3</accession>
<feature type="region of interest" description="Disordered" evidence="1">
    <location>
        <begin position="20"/>
        <end position="61"/>
    </location>
</feature>
<dbReference type="RefSeq" id="XP_014490757.1">
    <property type="nucleotide sequence ID" value="XM_014635271.2"/>
</dbReference>
<dbReference type="Proteomes" id="UP000087766">
    <property type="component" value="Unplaced"/>
</dbReference>